<feature type="binding site" evidence="10 13">
    <location>
        <position position="33"/>
    </location>
    <ligand>
        <name>a divalent metal cation</name>
        <dbReference type="ChEBI" id="CHEBI:60240"/>
    </ligand>
</feature>
<feature type="binding site" evidence="10 13">
    <location>
        <position position="64"/>
    </location>
    <ligand>
        <name>a divalent metal cation</name>
        <dbReference type="ChEBI" id="CHEBI:60240"/>
    </ligand>
</feature>
<dbReference type="AlphaFoldDB" id="A0A0X8FKG0"/>
<keyword evidence="10 11" id="KW-0119">Carbohydrate metabolism</keyword>
<comment type="pathway">
    <text evidence="10">Carbohydrate degradation.</text>
</comment>
<dbReference type="OrthoDB" id="1645589at2"/>
<reference evidence="16" key="2">
    <citation type="submission" date="2016-01" db="EMBL/GenBank/DDBJ databases">
        <title>Six Aerococcus type strain genome sequencing and assembly using PacBio and Illumina Hiseq.</title>
        <authorList>
            <person name="Carkaci D."/>
            <person name="Dargis R."/>
            <person name="Nielsen X.C."/>
            <person name="Skovgaard O."/>
            <person name="Fuursted K."/>
            <person name="Christensen J.J."/>
        </authorList>
    </citation>
    <scope>NUCLEOTIDE SEQUENCE [LARGE SCALE GENOMIC DNA]</scope>
    <source>
        <strain evidence="16">CCUG42038B</strain>
    </source>
</reference>
<evidence type="ECO:0000256" key="3">
    <source>
        <dbReference type="ARBA" id="ARBA00001941"/>
    </source>
</evidence>
<accession>A0A0X8FKG0</accession>
<sequence length="218" mass="23651">MYIAPSILAANIAHLGQDVEKIDQAGADFVHIDIMDGHFVPNLSFGVSVVEALRPQTELKLDCHLMVTNPEDYIDLYAQAGADYFTFHYEAAPHLHALIQKIKAAGMKAGLAINPGTPVSVIEPVLADLDLVLVMTVNPGFGGQAFIPSTVKKIEILDQLRRENPSYDYLIEVDGGINQATCQQCYQLGADVFVAGSYIYGSDDIAQTIAGMREVAKK</sequence>
<dbReference type="Pfam" id="PF00834">
    <property type="entry name" value="Ribul_P_3_epim"/>
    <property type="match status" value="1"/>
</dbReference>
<evidence type="ECO:0000256" key="1">
    <source>
        <dbReference type="ARBA" id="ARBA00001782"/>
    </source>
</evidence>
<dbReference type="SUPFAM" id="SSF51366">
    <property type="entry name" value="Ribulose-phoshate binding barrel"/>
    <property type="match status" value="1"/>
</dbReference>
<evidence type="ECO:0000256" key="6">
    <source>
        <dbReference type="ARBA" id="ARBA00009541"/>
    </source>
</evidence>
<dbReference type="GO" id="GO:0005737">
    <property type="term" value="C:cytoplasm"/>
    <property type="evidence" value="ECO:0007669"/>
    <property type="project" value="UniProtKB-ARBA"/>
</dbReference>
<evidence type="ECO:0000256" key="10">
    <source>
        <dbReference type="HAMAP-Rule" id="MF_02227"/>
    </source>
</evidence>
<comment type="cofactor">
    <cofactor evidence="5">
        <name>Fe(2+)</name>
        <dbReference type="ChEBI" id="CHEBI:29033"/>
    </cofactor>
</comment>
<dbReference type="PANTHER" id="PTHR11749">
    <property type="entry name" value="RIBULOSE-5-PHOSPHATE-3-EPIMERASE"/>
    <property type="match status" value="1"/>
</dbReference>
<dbReference type="NCBIfam" id="NF004076">
    <property type="entry name" value="PRK05581.1-4"/>
    <property type="match status" value="1"/>
</dbReference>
<dbReference type="PIRSF" id="PIRSF001461">
    <property type="entry name" value="RPE"/>
    <property type="match status" value="1"/>
</dbReference>
<dbReference type="EMBL" id="CP014163">
    <property type="protein sequence ID" value="AMB98971.1"/>
    <property type="molecule type" value="Genomic_DNA"/>
</dbReference>
<feature type="binding site" evidence="10 14">
    <location>
        <begin position="196"/>
        <end position="197"/>
    </location>
    <ligand>
        <name>substrate</name>
    </ligand>
</feature>
<comment type="function">
    <text evidence="10">Catalyzes the reversible epimerization of D-ribulose 5-phosphate to D-xylulose 5-phosphate.</text>
</comment>
<dbReference type="GO" id="GO:0019323">
    <property type="term" value="P:pentose catabolic process"/>
    <property type="evidence" value="ECO:0007669"/>
    <property type="project" value="UniProtKB-UniRule"/>
</dbReference>
<evidence type="ECO:0000313" key="15">
    <source>
        <dbReference type="EMBL" id="AMB98971.1"/>
    </source>
</evidence>
<comment type="cofactor">
    <cofactor evidence="4">
        <name>Zn(2+)</name>
        <dbReference type="ChEBI" id="CHEBI:29105"/>
    </cofactor>
</comment>
<name>A0A0X8FKG0_9LACT</name>
<dbReference type="EC" id="5.1.3.1" evidence="7 10"/>
<feature type="active site" description="Proton acceptor" evidence="10 12">
    <location>
        <position position="33"/>
    </location>
</feature>
<dbReference type="InterPro" id="IPR000056">
    <property type="entry name" value="Ribul_P_3_epim-like"/>
</dbReference>
<evidence type="ECO:0000256" key="2">
    <source>
        <dbReference type="ARBA" id="ARBA00001936"/>
    </source>
</evidence>
<dbReference type="GO" id="GO:0004750">
    <property type="term" value="F:D-ribulose-phosphate 3-epimerase activity"/>
    <property type="evidence" value="ECO:0007669"/>
    <property type="project" value="UniProtKB-UniRule"/>
</dbReference>
<dbReference type="NCBIfam" id="TIGR01163">
    <property type="entry name" value="rpe"/>
    <property type="match status" value="1"/>
</dbReference>
<keyword evidence="13" id="KW-0862">Zinc</keyword>
<dbReference type="InterPro" id="IPR011060">
    <property type="entry name" value="RibuloseP-bd_barrel"/>
</dbReference>
<evidence type="ECO:0000256" key="11">
    <source>
        <dbReference type="PIRNR" id="PIRNR001461"/>
    </source>
</evidence>
<comment type="catalytic activity">
    <reaction evidence="1 10 11">
        <text>D-ribulose 5-phosphate = D-xylulose 5-phosphate</text>
        <dbReference type="Rhea" id="RHEA:13677"/>
        <dbReference type="ChEBI" id="CHEBI:57737"/>
        <dbReference type="ChEBI" id="CHEBI:58121"/>
        <dbReference type="EC" id="5.1.3.1"/>
    </reaction>
</comment>
<dbReference type="GO" id="GO:0046872">
    <property type="term" value="F:metal ion binding"/>
    <property type="evidence" value="ECO:0007669"/>
    <property type="project" value="UniProtKB-UniRule"/>
</dbReference>
<dbReference type="Gene3D" id="3.20.20.70">
    <property type="entry name" value="Aldolase class I"/>
    <property type="match status" value="1"/>
</dbReference>
<evidence type="ECO:0000256" key="7">
    <source>
        <dbReference type="ARBA" id="ARBA00013188"/>
    </source>
</evidence>
<dbReference type="CDD" id="cd00429">
    <property type="entry name" value="RPE"/>
    <property type="match status" value="1"/>
</dbReference>
<keyword evidence="9 10" id="KW-0413">Isomerase</keyword>
<keyword evidence="13" id="KW-0464">Manganese</keyword>
<dbReference type="GO" id="GO:0006098">
    <property type="term" value="P:pentose-phosphate shunt"/>
    <property type="evidence" value="ECO:0007669"/>
    <property type="project" value="UniProtKB-UniRule"/>
</dbReference>
<feature type="binding site" evidence="10 13">
    <location>
        <position position="174"/>
    </location>
    <ligand>
        <name>a divalent metal cation</name>
        <dbReference type="ChEBI" id="CHEBI:60240"/>
    </ligand>
</feature>
<evidence type="ECO:0000256" key="5">
    <source>
        <dbReference type="ARBA" id="ARBA00001954"/>
    </source>
</evidence>
<comment type="cofactor">
    <cofactor evidence="3">
        <name>Co(2+)</name>
        <dbReference type="ChEBI" id="CHEBI:48828"/>
    </cofactor>
</comment>
<dbReference type="InterPro" id="IPR013785">
    <property type="entry name" value="Aldolase_TIM"/>
</dbReference>
<dbReference type="HAMAP" id="MF_02227">
    <property type="entry name" value="RPE"/>
    <property type="match status" value="1"/>
</dbReference>
<dbReference type="InterPro" id="IPR026019">
    <property type="entry name" value="Ribul_P_3_epim"/>
</dbReference>
<feature type="active site" description="Proton donor" evidence="10 12">
    <location>
        <position position="174"/>
    </location>
</feature>
<evidence type="ECO:0000256" key="9">
    <source>
        <dbReference type="ARBA" id="ARBA00023235"/>
    </source>
</evidence>
<feature type="binding site" evidence="10 14">
    <location>
        <position position="6"/>
    </location>
    <ligand>
        <name>substrate</name>
    </ligand>
</feature>
<evidence type="ECO:0000256" key="13">
    <source>
        <dbReference type="PIRSR" id="PIRSR001461-2"/>
    </source>
</evidence>
<dbReference type="RefSeq" id="WP_067977919.1">
    <property type="nucleotide sequence ID" value="NZ_CP014163.1"/>
</dbReference>
<feature type="binding site" evidence="10 14">
    <location>
        <position position="64"/>
    </location>
    <ligand>
        <name>substrate</name>
    </ligand>
</feature>
<dbReference type="PROSITE" id="PS01085">
    <property type="entry name" value="RIBUL_P_3_EPIMER_1"/>
    <property type="match status" value="1"/>
</dbReference>
<dbReference type="KEGG" id="auh:AWM75_02700"/>
<keyword evidence="16" id="KW-1185">Reference proteome</keyword>
<keyword evidence="13" id="KW-0170">Cobalt</keyword>
<keyword evidence="8 10" id="KW-0479">Metal-binding</keyword>
<feature type="binding site" evidence="10 14">
    <location>
        <begin position="140"/>
        <end position="143"/>
    </location>
    <ligand>
        <name>substrate</name>
    </ligand>
</feature>
<dbReference type="PROSITE" id="PS01086">
    <property type="entry name" value="RIBUL_P_3_EPIMER_2"/>
    <property type="match status" value="1"/>
</dbReference>
<evidence type="ECO:0000256" key="14">
    <source>
        <dbReference type="PIRSR" id="PIRSR001461-3"/>
    </source>
</evidence>
<comment type="cofactor">
    <cofactor evidence="10 13">
        <name>a divalent metal cation</name>
        <dbReference type="ChEBI" id="CHEBI:60240"/>
    </cofactor>
    <text evidence="10 13">Binds 1 divalent metal cation per subunit.</text>
</comment>
<feature type="binding site" evidence="10">
    <location>
        <begin position="174"/>
        <end position="176"/>
    </location>
    <ligand>
        <name>substrate</name>
    </ligand>
</feature>
<evidence type="ECO:0000256" key="8">
    <source>
        <dbReference type="ARBA" id="ARBA00022723"/>
    </source>
</evidence>
<dbReference type="FunFam" id="3.20.20.70:FF:000004">
    <property type="entry name" value="Ribulose-phosphate 3-epimerase"/>
    <property type="match status" value="1"/>
</dbReference>
<gene>
    <name evidence="10" type="primary">rpe</name>
    <name evidence="15" type="ORF">AWM75_02700</name>
</gene>
<comment type="similarity">
    <text evidence="6 10 11">Belongs to the ribulose-phosphate 3-epimerase family.</text>
</comment>
<evidence type="ECO:0000313" key="16">
    <source>
        <dbReference type="Proteomes" id="UP000062260"/>
    </source>
</evidence>
<feature type="binding site" evidence="10 13">
    <location>
        <position position="31"/>
    </location>
    <ligand>
        <name>a divalent metal cation</name>
        <dbReference type="ChEBI" id="CHEBI:60240"/>
    </ligand>
</feature>
<evidence type="ECO:0000256" key="12">
    <source>
        <dbReference type="PIRSR" id="PIRSR001461-1"/>
    </source>
</evidence>
<proteinExistence type="inferred from homology"/>
<dbReference type="STRING" id="128944.AWM75_02700"/>
<evidence type="ECO:0000256" key="4">
    <source>
        <dbReference type="ARBA" id="ARBA00001947"/>
    </source>
</evidence>
<comment type="cofactor">
    <cofactor evidence="2">
        <name>Mn(2+)</name>
        <dbReference type="ChEBI" id="CHEBI:29035"/>
    </cofactor>
</comment>
<organism evidence="15 16">
    <name type="scientific">Aerococcus urinaehominis</name>
    <dbReference type="NCBI Taxonomy" id="128944"/>
    <lineage>
        <taxon>Bacteria</taxon>
        <taxon>Bacillati</taxon>
        <taxon>Bacillota</taxon>
        <taxon>Bacilli</taxon>
        <taxon>Lactobacillales</taxon>
        <taxon>Aerococcaceae</taxon>
        <taxon>Aerococcus</taxon>
    </lineage>
</organism>
<dbReference type="Proteomes" id="UP000062260">
    <property type="component" value="Chromosome"/>
</dbReference>
<feature type="binding site" evidence="14">
    <location>
        <position position="176"/>
    </location>
    <ligand>
        <name>substrate</name>
    </ligand>
</feature>
<protein>
    <recommendedName>
        <fullName evidence="7 10">Ribulose-phosphate 3-epimerase</fullName>
        <ecNumber evidence="7 10">5.1.3.1</ecNumber>
    </recommendedName>
</protein>
<reference evidence="15 16" key="1">
    <citation type="journal article" date="2016" name="Genome Announc.">
        <title>Complete Genome Sequences of Aerococcus christensenii CCUG 28831T, Aerococcus sanguinicola CCUG 43001T, Aerococcus urinae CCUG 36881T, Aerococcus urinaeequi CCUG 28094T, Aerococcus urinaehominis CCUG 42038 BT, and Aerococcus viridans CCUG 4311T.</title>
        <authorList>
            <person name="Carkaci D."/>
            <person name="Dargis R."/>
            <person name="Nielsen X.C."/>
            <person name="Skovgaard O."/>
            <person name="Fuursted K."/>
            <person name="Christensen J.J."/>
        </authorList>
    </citation>
    <scope>NUCLEOTIDE SEQUENCE [LARGE SCALE GENOMIC DNA]</scope>
    <source>
        <strain evidence="15 16">CCUG42038B</strain>
    </source>
</reference>